<dbReference type="InterPro" id="IPR016024">
    <property type="entry name" value="ARM-type_fold"/>
</dbReference>
<dbReference type="AlphaFoldDB" id="A0AAV4FFH1"/>
<evidence type="ECO:0000256" key="4">
    <source>
        <dbReference type="SAM" id="MobiDB-lite"/>
    </source>
</evidence>
<keyword evidence="3" id="KW-0539">Nucleus</keyword>
<evidence type="ECO:0000256" key="2">
    <source>
        <dbReference type="ARBA" id="ARBA00006809"/>
    </source>
</evidence>
<sequence>MAIGPIQEVGGIFLGRAFGFSSIVQSGRLSTMNSEAVGTLTNELLTMAEKKSYLKAVCHKTLEDIVTQVSADEFGDHVWLKLRDKMKQGWDSCSLDTLSLLLSCRSKFPDIVTKKFLKKHWGFPILGEENDEKLLKTTLDTVQKTELLLEKIIPSALAEGREISSMWNGFGEKLVEHLPEKRAEVMAQRQLLGVKVASKLLYGASTEQVLDVCFSPRMAGLIFHNITRKSDPLVAAADQLFEQMCHQLKTDNESHNILDLVEKLWKLEASLLEKLNKSSARVDLVTSTNFTRLIDMMKPEEAETYSNILMAMVKGKDKLEVMSEQMPRKAKQIETCLRQLQHLSTSNQGLQTKVLTLFLRLAYFHVDKKVKRHNKKSDRDSHFLELLFSLCQYCQELLSCESVKPVMEWSEAMQEEWSKLFHIVSEIKKLQSDDKDVKNKNSAFQLLLMYLGIQVFSDYKTTSEILQDVYVCYEKAAEDKKKKNASNESDEPAWVEVLTEVLLHLMSLQSHLGRVVTASVFRFLMDHITPRAVSLIAEVLIPKKRRGDDAGGAMVEGDNKEDDEEEEEDDDNMDSDEVVDESSDDDDEDDSNEEEDKEDEDEDMDEEEEENLEVDEEFRNSVRQALGAAADTGDSDEEEKELSDLSDSEMFKLDDMLAEVFRQRKKASGGKKAREEKKAELANFRLRVLDLVENMIKSKRCGDFLLMNITCEKEGNKNAANESGCFGIFEEILSKVISKKQSKPHFSFFTSIIEINPMLFQSFSKSLLSSLRDETVKVYNQTLCCSILTSLCKRVDDKTESEGVKKMKKWMKETAEIVSQIVGNIERDSIKTMFMKELLQLMLALQARHDILQEVPEGTKWYRKEKQEEKTTL</sequence>
<dbReference type="GO" id="GO:0005730">
    <property type="term" value="C:nucleolus"/>
    <property type="evidence" value="ECO:0007669"/>
    <property type="project" value="InterPro"/>
</dbReference>
<feature type="compositionally biased region" description="Acidic residues" evidence="4">
    <location>
        <begin position="559"/>
        <end position="616"/>
    </location>
</feature>
<evidence type="ECO:0000313" key="6">
    <source>
        <dbReference type="Proteomes" id="UP000762676"/>
    </source>
</evidence>
<dbReference type="GO" id="GO:0043565">
    <property type="term" value="F:sequence-specific DNA binding"/>
    <property type="evidence" value="ECO:0007669"/>
    <property type="project" value="TreeGrafter"/>
</dbReference>
<dbReference type="SUPFAM" id="SSF48371">
    <property type="entry name" value="ARM repeat"/>
    <property type="match status" value="1"/>
</dbReference>
<dbReference type="PANTHER" id="PTHR13213:SF2">
    <property type="entry name" value="MYB-BINDING PROTEIN 1A"/>
    <property type="match status" value="1"/>
</dbReference>
<comment type="subcellular location">
    <subcellularLocation>
        <location evidence="1">Nucleus</location>
    </subcellularLocation>
</comment>
<dbReference type="PANTHER" id="PTHR13213">
    <property type="entry name" value="MYB-BINDING PROTEIN 1A FAMILY MEMBER"/>
    <property type="match status" value="1"/>
</dbReference>
<name>A0AAV4FFH1_9GAST</name>
<feature type="compositionally biased region" description="Acidic residues" evidence="4">
    <location>
        <begin position="633"/>
        <end position="647"/>
    </location>
</feature>
<dbReference type="GO" id="GO:0003723">
    <property type="term" value="F:RNA binding"/>
    <property type="evidence" value="ECO:0007669"/>
    <property type="project" value="TreeGrafter"/>
</dbReference>
<proteinExistence type="inferred from homology"/>
<organism evidence="5 6">
    <name type="scientific">Elysia marginata</name>
    <dbReference type="NCBI Taxonomy" id="1093978"/>
    <lineage>
        <taxon>Eukaryota</taxon>
        <taxon>Metazoa</taxon>
        <taxon>Spiralia</taxon>
        <taxon>Lophotrochozoa</taxon>
        <taxon>Mollusca</taxon>
        <taxon>Gastropoda</taxon>
        <taxon>Heterobranchia</taxon>
        <taxon>Euthyneura</taxon>
        <taxon>Panpulmonata</taxon>
        <taxon>Sacoglossa</taxon>
        <taxon>Placobranchoidea</taxon>
        <taxon>Plakobranchidae</taxon>
        <taxon>Elysia</taxon>
    </lineage>
</organism>
<comment type="similarity">
    <text evidence="2">Belongs to the MYBBP1A family.</text>
</comment>
<dbReference type="Proteomes" id="UP000762676">
    <property type="component" value="Unassembled WGS sequence"/>
</dbReference>
<accession>A0AAV4FFH1</accession>
<protein>
    <submittedName>
        <fullName evidence="5">Myb-binding protein 1A-like protein</fullName>
    </submittedName>
</protein>
<dbReference type="InterPro" id="IPR007015">
    <property type="entry name" value="DNA_pol_V/MYBBP1A"/>
</dbReference>
<evidence type="ECO:0000313" key="5">
    <source>
        <dbReference type="EMBL" id="GFR72142.1"/>
    </source>
</evidence>
<dbReference type="GO" id="GO:0003714">
    <property type="term" value="F:transcription corepressor activity"/>
    <property type="evidence" value="ECO:0007669"/>
    <property type="project" value="TreeGrafter"/>
</dbReference>
<evidence type="ECO:0000256" key="1">
    <source>
        <dbReference type="ARBA" id="ARBA00004123"/>
    </source>
</evidence>
<dbReference type="Pfam" id="PF04931">
    <property type="entry name" value="DNA_pol_phi"/>
    <property type="match status" value="2"/>
</dbReference>
<dbReference type="EMBL" id="BMAT01000732">
    <property type="protein sequence ID" value="GFR72142.1"/>
    <property type="molecule type" value="Genomic_DNA"/>
</dbReference>
<evidence type="ECO:0000256" key="3">
    <source>
        <dbReference type="ARBA" id="ARBA00023242"/>
    </source>
</evidence>
<keyword evidence="6" id="KW-1185">Reference proteome</keyword>
<gene>
    <name evidence="5" type="ORF">ElyMa_000371000</name>
</gene>
<comment type="caution">
    <text evidence="5">The sequence shown here is derived from an EMBL/GenBank/DDBJ whole genome shotgun (WGS) entry which is preliminary data.</text>
</comment>
<reference evidence="5 6" key="1">
    <citation type="journal article" date="2021" name="Elife">
        <title>Chloroplast acquisition without the gene transfer in kleptoplastic sea slugs, Plakobranchus ocellatus.</title>
        <authorList>
            <person name="Maeda T."/>
            <person name="Takahashi S."/>
            <person name="Yoshida T."/>
            <person name="Shimamura S."/>
            <person name="Takaki Y."/>
            <person name="Nagai Y."/>
            <person name="Toyoda A."/>
            <person name="Suzuki Y."/>
            <person name="Arimoto A."/>
            <person name="Ishii H."/>
            <person name="Satoh N."/>
            <person name="Nishiyama T."/>
            <person name="Hasebe M."/>
            <person name="Maruyama T."/>
            <person name="Minagawa J."/>
            <person name="Obokata J."/>
            <person name="Shigenobu S."/>
        </authorList>
    </citation>
    <scope>NUCLEOTIDE SEQUENCE [LARGE SCALE GENOMIC DNA]</scope>
</reference>
<feature type="region of interest" description="Disordered" evidence="4">
    <location>
        <begin position="547"/>
        <end position="648"/>
    </location>
</feature>